<dbReference type="Proteomes" id="UP000286246">
    <property type="component" value="Unassembled WGS sequence"/>
</dbReference>
<dbReference type="OrthoDB" id="1094829at2"/>
<name>A0A420AQP1_SPHD1</name>
<dbReference type="EMBL" id="RAPY01000004">
    <property type="protein sequence ID" value="RKE46735.1"/>
    <property type="molecule type" value="Genomic_DNA"/>
</dbReference>
<dbReference type="InterPro" id="IPR032299">
    <property type="entry name" value="DUF4843"/>
</dbReference>
<organism evidence="1 2">
    <name type="scientific">Sphingobacterium detergens</name>
    <dbReference type="NCBI Taxonomy" id="1145106"/>
    <lineage>
        <taxon>Bacteria</taxon>
        <taxon>Pseudomonadati</taxon>
        <taxon>Bacteroidota</taxon>
        <taxon>Sphingobacteriia</taxon>
        <taxon>Sphingobacteriales</taxon>
        <taxon>Sphingobacteriaceae</taxon>
        <taxon>Sphingobacterium</taxon>
    </lineage>
</organism>
<dbReference type="AlphaFoldDB" id="A0A420AQP1"/>
<keyword evidence="2" id="KW-1185">Reference proteome</keyword>
<protein>
    <submittedName>
        <fullName evidence="1">Uncharacterized protein DUF4843</fullName>
    </submittedName>
</protein>
<gene>
    <name evidence="1" type="ORF">DFQ12_3888</name>
</gene>
<sequence>MNNYLDMKQVIYLITILSALVSLMVGCQEDPALYTEADGVYFGTKDTIVNYSFAKYPQKKSDTILVPVNVLGNAGSSDRNFQVEIVKDDTLYSGIEGVHFKLAENVVIPAKAVVGTLPVIVYRTLEMEAGKVVNFAIKLKKNTNFPADGIARGQKLNINLAYIQMPATWGEFTGTITGNFAGYRDNFGTWTPTKYKLILDALYDKETGTTITEFPGSRFSPPIIYNQYVAVVRNYIKTNYPGNYGKPGPILTDPDNSNLPIQVGPANY</sequence>
<evidence type="ECO:0000313" key="1">
    <source>
        <dbReference type="EMBL" id="RKE46735.1"/>
    </source>
</evidence>
<evidence type="ECO:0000313" key="2">
    <source>
        <dbReference type="Proteomes" id="UP000286246"/>
    </source>
</evidence>
<reference evidence="1 2" key="1">
    <citation type="submission" date="2018-09" db="EMBL/GenBank/DDBJ databases">
        <title>Genomic Encyclopedia of Type Strains, Phase III (KMG-III): the genomes of soil and plant-associated and newly described type strains.</title>
        <authorList>
            <person name="Whitman W."/>
        </authorList>
    </citation>
    <scope>NUCLEOTIDE SEQUENCE [LARGE SCALE GENOMIC DNA]</scope>
    <source>
        <strain evidence="1 2">CECT 7938</strain>
    </source>
</reference>
<dbReference type="Pfam" id="PF16132">
    <property type="entry name" value="DUF4843"/>
    <property type="match status" value="1"/>
</dbReference>
<proteinExistence type="predicted"/>
<comment type="caution">
    <text evidence="1">The sequence shown here is derived from an EMBL/GenBank/DDBJ whole genome shotgun (WGS) entry which is preliminary data.</text>
</comment>
<accession>A0A420AQP1</accession>